<dbReference type="InterPro" id="IPR050699">
    <property type="entry name" value="RNA-DNA_Helicase"/>
</dbReference>
<evidence type="ECO:0000256" key="1">
    <source>
        <dbReference type="ARBA" id="ARBA00001936"/>
    </source>
</evidence>
<feature type="region of interest" description="Disordered" evidence="12">
    <location>
        <begin position="778"/>
        <end position="888"/>
    </location>
</feature>
<dbReference type="Gene3D" id="3.40.50.300">
    <property type="entry name" value="P-loop containing nucleotide triphosphate hydrolases"/>
    <property type="match status" value="2"/>
</dbReference>
<dbReference type="PROSITE" id="PS51194">
    <property type="entry name" value="HELICASE_CTER"/>
    <property type="match status" value="1"/>
</dbReference>
<keyword evidence="15" id="KW-1185">Reference proteome</keyword>
<keyword evidence="9" id="KW-0809">Transit peptide</keyword>
<sequence>MRLQGQRPSLCLFCTFKSTSTASRAHPRNRSTIASSNSGSRHVPYSVEARRRGSSTEDQRPAARPARPDIPALVAPGKAFIKLDLPSAGVVKGLARRNGRGFTPSWKLGANDSVQFKERVKNTLTMIEEELTEPSFLDSLELNQTTFLEIWTVFEKHILSLDKATSEKRKEEWAALQNIHDESGKRGLSERLKYAFYGHMIGSKFTKAELSNQKQLADLRFPPEWFPNTRQMRRTVHLHVGPTNSGKTYHALQRLEQAASGVYAGPLRLLAHEIYTRLNAKGKLCGLVTGEERRIPENPDETLKMWSCTVEMTPFQTRLEVAVIDEIQMINNPERGWAWTQAYLGVQAKEVHLCGEERTVPLIKELAASIGDKLIIHEYKRLSPLEMMHNSLKGDLKKLEKGDCVVSFSVMGIHALRKQIEKQTGKKVAIIYGSLPPETRAQQAKLFNDPDNDYDYLVASDAVGMGLNLSIKRVIFEAGSKHNGITHVPLKIAEIKQIGGRAGRYRTAHQATAADMASRQNADDSTENVNSNDATLGVIEGPKDTPQSPQTVGYVTTLEAFDHRAVEYAMSAEAEPIKTAGIFPPGVIIERFASYFPPGTPFSYVLLRLNEISRIHPRYQLCGLKDQLLIADAIQPVKGLTIADRIIITAAPCSTRDPLQREMIREFATRIGEQRTAPLLDIKQFNFDLLEQEPTGKREYLAALESFHKGLVLYLWLTFRFSGVFNQRALATHTKGLVENAIEHTLSEFSFTQASMAAITSKRQERLLRQLKLQYQNPGLGEGKEAQKNDDQEEQGSEENALKVTELQEEPDLLKGNVRKDALRESSQNQPEPEKDDDNEPPDVRDIITDETSFREDTSSTRDDYGEYPSPELESIKQHQLPHASQAP</sequence>
<evidence type="ECO:0000256" key="4">
    <source>
        <dbReference type="ARBA" id="ARBA00012552"/>
    </source>
</evidence>
<protein>
    <recommendedName>
        <fullName evidence="4">RNA helicase</fullName>
        <ecNumber evidence="4">3.6.4.13</ecNumber>
    </recommendedName>
</protein>
<keyword evidence="10" id="KW-0496">Mitochondrion</keyword>
<keyword evidence="6" id="KW-0378">Hydrolase</keyword>
<dbReference type="GO" id="GO:0045025">
    <property type="term" value="C:mitochondrial degradosome"/>
    <property type="evidence" value="ECO:0007669"/>
    <property type="project" value="TreeGrafter"/>
</dbReference>
<dbReference type="Pfam" id="PF22527">
    <property type="entry name" value="DEXQc_Suv3"/>
    <property type="match status" value="1"/>
</dbReference>
<comment type="subcellular location">
    <subcellularLocation>
        <location evidence="3">Mitochondrion</location>
    </subcellularLocation>
</comment>
<dbReference type="InterPro" id="IPR022192">
    <property type="entry name" value="SUV3_C"/>
</dbReference>
<comment type="cofactor">
    <cofactor evidence="2">
        <name>Mg(2+)</name>
        <dbReference type="ChEBI" id="CHEBI:18420"/>
    </cofactor>
</comment>
<evidence type="ECO:0000256" key="10">
    <source>
        <dbReference type="ARBA" id="ARBA00023128"/>
    </source>
</evidence>
<evidence type="ECO:0000313" key="15">
    <source>
        <dbReference type="Proteomes" id="UP000799750"/>
    </source>
</evidence>
<evidence type="ECO:0000256" key="6">
    <source>
        <dbReference type="ARBA" id="ARBA00022801"/>
    </source>
</evidence>
<name>A0A6A6QNA3_9PEZI</name>
<dbReference type="EMBL" id="MU004191">
    <property type="protein sequence ID" value="KAF2493881.1"/>
    <property type="molecule type" value="Genomic_DNA"/>
</dbReference>
<evidence type="ECO:0000256" key="11">
    <source>
        <dbReference type="ARBA" id="ARBA00047984"/>
    </source>
</evidence>
<evidence type="ECO:0000256" key="3">
    <source>
        <dbReference type="ARBA" id="ARBA00004173"/>
    </source>
</evidence>
<dbReference type="Pfam" id="PF00271">
    <property type="entry name" value="Helicase_C"/>
    <property type="match status" value="1"/>
</dbReference>
<dbReference type="GO" id="GO:0003724">
    <property type="term" value="F:RNA helicase activity"/>
    <property type="evidence" value="ECO:0007669"/>
    <property type="project" value="UniProtKB-EC"/>
</dbReference>
<evidence type="ECO:0000256" key="9">
    <source>
        <dbReference type="ARBA" id="ARBA00022946"/>
    </source>
</evidence>
<dbReference type="Pfam" id="PF18147">
    <property type="entry name" value="Suv3_C_1"/>
    <property type="match status" value="1"/>
</dbReference>
<keyword evidence="7" id="KW-0347">Helicase</keyword>
<dbReference type="InterPro" id="IPR027417">
    <property type="entry name" value="P-loop_NTPase"/>
</dbReference>
<gene>
    <name evidence="14" type="ORF">BU16DRAFT_488670</name>
</gene>
<feature type="region of interest" description="Disordered" evidence="12">
    <location>
        <begin position="23"/>
        <end position="70"/>
    </location>
</feature>
<evidence type="ECO:0000256" key="2">
    <source>
        <dbReference type="ARBA" id="ARBA00001946"/>
    </source>
</evidence>
<keyword evidence="5" id="KW-0547">Nucleotide-binding</keyword>
<comment type="catalytic activity">
    <reaction evidence="11">
        <text>ATP + H2O = ADP + phosphate + H(+)</text>
        <dbReference type="Rhea" id="RHEA:13065"/>
        <dbReference type="ChEBI" id="CHEBI:15377"/>
        <dbReference type="ChEBI" id="CHEBI:15378"/>
        <dbReference type="ChEBI" id="CHEBI:30616"/>
        <dbReference type="ChEBI" id="CHEBI:43474"/>
        <dbReference type="ChEBI" id="CHEBI:456216"/>
        <dbReference type="EC" id="3.6.4.13"/>
    </reaction>
</comment>
<dbReference type="GO" id="GO:0000965">
    <property type="term" value="P:mitochondrial RNA 3'-end processing"/>
    <property type="evidence" value="ECO:0007669"/>
    <property type="project" value="TreeGrafter"/>
</dbReference>
<dbReference type="PANTHER" id="PTHR12131:SF1">
    <property type="entry name" value="ATP-DEPENDENT RNA HELICASE SUPV3L1, MITOCHONDRIAL-RELATED"/>
    <property type="match status" value="1"/>
</dbReference>
<accession>A0A6A6QNA3</accession>
<dbReference type="FunFam" id="3.40.50.300:FF:000957">
    <property type="entry name" value="ATP-dependent RNA helicase SUV3L, mitochondrial"/>
    <property type="match status" value="1"/>
</dbReference>
<feature type="compositionally biased region" description="Polar residues" evidence="12">
    <location>
        <begin position="30"/>
        <end position="40"/>
    </location>
</feature>
<dbReference type="SUPFAM" id="SSF52540">
    <property type="entry name" value="P-loop containing nucleoside triphosphate hydrolases"/>
    <property type="match status" value="1"/>
</dbReference>
<dbReference type="InterPro" id="IPR044774">
    <property type="entry name" value="Suv3_DEXQc"/>
</dbReference>
<dbReference type="CDD" id="cd17913">
    <property type="entry name" value="DEXQc_Suv3"/>
    <property type="match status" value="1"/>
</dbReference>
<evidence type="ECO:0000259" key="13">
    <source>
        <dbReference type="PROSITE" id="PS51194"/>
    </source>
</evidence>
<organism evidence="14 15">
    <name type="scientific">Lophium mytilinum</name>
    <dbReference type="NCBI Taxonomy" id="390894"/>
    <lineage>
        <taxon>Eukaryota</taxon>
        <taxon>Fungi</taxon>
        <taxon>Dikarya</taxon>
        <taxon>Ascomycota</taxon>
        <taxon>Pezizomycotina</taxon>
        <taxon>Dothideomycetes</taxon>
        <taxon>Pleosporomycetidae</taxon>
        <taxon>Mytilinidiales</taxon>
        <taxon>Mytilinidiaceae</taxon>
        <taxon>Lophium</taxon>
    </lineage>
</organism>
<dbReference type="Proteomes" id="UP000799750">
    <property type="component" value="Unassembled WGS sequence"/>
</dbReference>
<dbReference type="InterPro" id="IPR001650">
    <property type="entry name" value="Helicase_C-like"/>
</dbReference>
<dbReference type="AlphaFoldDB" id="A0A6A6QNA3"/>
<keyword evidence="8" id="KW-0067">ATP-binding</keyword>
<feature type="compositionally biased region" description="Basic and acidic residues" evidence="12">
    <location>
        <begin position="48"/>
        <end position="61"/>
    </location>
</feature>
<dbReference type="CDD" id="cd18805">
    <property type="entry name" value="SF2_C_suv3"/>
    <property type="match status" value="1"/>
</dbReference>
<dbReference type="GO" id="GO:0016787">
    <property type="term" value="F:hydrolase activity"/>
    <property type="evidence" value="ECO:0007669"/>
    <property type="project" value="UniProtKB-KW"/>
</dbReference>
<feature type="domain" description="Helicase C-terminal" evidence="13">
    <location>
        <begin position="391"/>
        <end position="553"/>
    </location>
</feature>
<dbReference type="PANTHER" id="PTHR12131">
    <property type="entry name" value="ATP-DEPENDENT RNA AND DNA HELICASE"/>
    <property type="match status" value="1"/>
</dbReference>
<feature type="compositionally biased region" description="Basic and acidic residues" evidence="12">
    <location>
        <begin position="842"/>
        <end position="865"/>
    </location>
</feature>
<evidence type="ECO:0000256" key="5">
    <source>
        <dbReference type="ARBA" id="ARBA00022741"/>
    </source>
</evidence>
<dbReference type="Gene3D" id="1.20.58.1080">
    <property type="match status" value="1"/>
</dbReference>
<reference evidence="14" key="1">
    <citation type="journal article" date="2020" name="Stud. Mycol.">
        <title>101 Dothideomycetes genomes: a test case for predicting lifestyles and emergence of pathogens.</title>
        <authorList>
            <person name="Haridas S."/>
            <person name="Albert R."/>
            <person name="Binder M."/>
            <person name="Bloem J."/>
            <person name="Labutti K."/>
            <person name="Salamov A."/>
            <person name="Andreopoulos B."/>
            <person name="Baker S."/>
            <person name="Barry K."/>
            <person name="Bills G."/>
            <person name="Bluhm B."/>
            <person name="Cannon C."/>
            <person name="Castanera R."/>
            <person name="Culley D."/>
            <person name="Daum C."/>
            <person name="Ezra D."/>
            <person name="Gonzalez J."/>
            <person name="Henrissat B."/>
            <person name="Kuo A."/>
            <person name="Liang C."/>
            <person name="Lipzen A."/>
            <person name="Lutzoni F."/>
            <person name="Magnuson J."/>
            <person name="Mondo S."/>
            <person name="Nolan M."/>
            <person name="Ohm R."/>
            <person name="Pangilinan J."/>
            <person name="Park H.-J."/>
            <person name="Ramirez L."/>
            <person name="Alfaro M."/>
            <person name="Sun H."/>
            <person name="Tritt A."/>
            <person name="Yoshinaga Y."/>
            <person name="Zwiers L.-H."/>
            <person name="Turgeon B."/>
            <person name="Goodwin S."/>
            <person name="Spatafora J."/>
            <person name="Crous P."/>
            <person name="Grigoriev I."/>
        </authorList>
    </citation>
    <scope>NUCLEOTIDE SEQUENCE</scope>
    <source>
        <strain evidence="14">CBS 269.34</strain>
    </source>
</reference>
<dbReference type="SMART" id="SM00490">
    <property type="entry name" value="HELICc"/>
    <property type="match status" value="1"/>
</dbReference>
<dbReference type="InterPro" id="IPR055206">
    <property type="entry name" value="DEXQc_SUV3"/>
</dbReference>
<dbReference type="FunFam" id="3.40.50.300:FF:000269">
    <property type="entry name" value="ATP-dependent RNA helicase SUPV3L1, mitochondrial"/>
    <property type="match status" value="1"/>
</dbReference>
<dbReference type="EC" id="3.6.4.13" evidence="4"/>
<dbReference type="Pfam" id="PF12513">
    <property type="entry name" value="SUV3_C"/>
    <property type="match status" value="1"/>
</dbReference>
<evidence type="ECO:0000256" key="7">
    <source>
        <dbReference type="ARBA" id="ARBA00022806"/>
    </source>
</evidence>
<dbReference type="GO" id="GO:0005524">
    <property type="term" value="F:ATP binding"/>
    <property type="evidence" value="ECO:0007669"/>
    <property type="project" value="UniProtKB-KW"/>
</dbReference>
<dbReference type="InterPro" id="IPR041082">
    <property type="entry name" value="Suv3_C_1"/>
</dbReference>
<proteinExistence type="predicted"/>
<evidence type="ECO:0000256" key="12">
    <source>
        <dbReference type="SAM" id="MobiDB-lite"/>
    </source>
</evidence>
<comment type="cofactor">
    <cofactor evidence="1">
        <name>Mn(2+)</name>
        <dbReference type="ChEBI" id="CHEBI:29035"/>
    </cofactor>
</comment>
<evidence type="ECO:0000256" key="8">
    <source>
        <dbReference type="ARBA" id="ARBA00022840"/>
    </source>
</evidence>
<dbReference type="OrthoDB" id="6692397at2759"/>
<evidence type="ECO:0000313" key="14">
    <source>
        <dbReference type="EMBL" id="KAF2493881.1"/>
    </source>
</evidence>